<name>A0ACC2KVL6_PERAE</name>
<organism evidence="1 2">
    <name type="scientific">Persea americana</name>
    <name type="common">Avocado</name>
    <dbReference type="NCBI Taxonomy" id="3435"/>
    <lineage>
        <taxon>Eukaryota</taxon>
        <taxon>Viridiplantae</taxon>
        <taxon>Streptophyta</taxon>
        <taxon>Embryophyta</taxon>
        <taxon>Tracheophyta</taxon>
        <taxon>Spermatophyta</taxon>
        <taxon>Magnoliopsida</taxon>
        <taxon>Magnoliidae</taxon>
        <taxon>Laurales</taxon>
        <taxon>Lauraceae</taxon>
        <taxon>Persea</taxon>
    </lineage>
</organism>
<reference evidence="1 2" key="1">
    <citation type="journal article" date="2022" name="Hortic Res">
        <title>A haplotype resolved chromosomal level avocado genome allows analysis of novel avocado genes.</title>
        <authorList>
            <person name="Nath O."/>
            <person name="Fletcher S.J."/>
            <person name="Hayward A."/>
            <person name="Shaw L.M."/>
            <person name="Masouleh A.K."/>
            <person name="Furtado A."/>
            <person name="Henry R.J."/>
            <person name="Mitter N."/>
        </authorList>
    </citation>
    <scope>NUCLEOTIDE SEQUENCE [LARGE SCALE GENOMIC DNA]</scope>
    <source>
        <strain evidence="2">cv. Hass</strain>
    </source>
</reference>
<comment type="caution">
    <text evidence="1">The sequence shown here is derived from an EMBL/GenBank/DDBJ whole genome shotgun (WGS) entry which is preliminary data.</text>
</comment>
<proteinExistence type="predicted"/>
<gene>
    <name evidence="1" type="ORF">MRB53_033688</name>
</gene>
<keyword evidence="2" id="KW-1185">Reference proteome</keyword>
<dbReference type="EMBL" id="CM056819">
    <property type="protein sequence ID" value="KAJ8625158.1"/>
    <property type="molecule type" value="Genomic_DNA"/>
</dbReference>
<evidence type="ECO:0000313" key="1">
    <source>
        <dbReference type="EMBL" id="KAJ8625158.1"/>
    </source>
</evidence>
<accession>A0ACC2KVL6</accession>
<sequence length="129" mass="14761">MALIIPTKDAYYISLYGITNAMDSARSFKVHTKDNEVVKYEKPGKRMSVKEFEEWLDNMDKNGDGVVSKVELEEALKSIGLKFTNWKAKQAMSSVDANNNGFIDTDVELKEIIEYAQKHWGLTIYQDDD</sequence>
<dbReference type="Proteomes" id="UP001234297">
    <property type="component" value="Chromosome 11"/>
</dbReference>
<protein>
    <submittedName>
        <fullName evidence="1">Uncharacterized protein</fullName>
    </submittedName>
</protein>
<evidence type="ECO:0000313" key="2">
    <source>
        <dbReference type="Proteomes" id="UP001234297"/>
    </source>
</evidence>